<keyword evidence="1" id="KW-1133">Transmembrane helix</keyword>
<feature type="signal peptide" evidence="2">
    <location>
        <begin position="1"/>
        <end position="26"/>
    </location>
</feature>
<dbReference type="Proteomes" id="UP001067231">
    <property type="component" value="Unassembled WGS sequence"/>
</dbReference>
<feature type="chain" id="PRO_5039461679" evidence="2">
    <location>
        <begin position="27"/>
        <end position="138"/>
    </location>
</feature>
<dbReference type="OrthoDB" id="343706at2759"/>
<accession>A0A9D5DLZ5</accession>
<dbReference type="EMBL" id="JAPCXC010000007">
    <property type="protein sequence ID" value="KAJ1612444.1"/>
    <property type="molecule type" value="Genomic_DNA"/>
</dbReference>
<dbReference type="AlphaFoldDB" id="A0A9D5DLZ5"/>
<evidence type="ECO:0000313" key="3">
    <source>
        <dbReference type="EMBL" id="KAJ1612444.1"/>
    </source>
</evidence>
<gene>
    <name evidence="3" type="ORF">OJ253_535</name>
</gene>
<evidence type="ECO:0000256" key="1">
    <source>
        <dbReference type="SAM" id="Phobius"/>
    </source>
</evidence>
<keyword evidence="1" id="KW-0812">Transmembrane</keyword>
<proteinExistence type="predicted"/>
<keyword evidence="2" id="KW-0732">Signal</keyword>
<comment type="caution">
    <text evidence="3">The sequence shown here is derived from an EMBL/GenBank/DDBJ whole genome shotgun (WGS) entry which is preliminary data.</text>
</comment>
<sequence length="138" mass="14747">MKRSMKLILLFVLFLIQISFIDIGYGFNVESSVQVKSTHDNLKTSTKDSLKAMEPPSPSISIPLDGNATDASVLNALAAVLPLKAASNVVTEEKNKGASDLSYFEPKVLYTTIPVIVVCMVGIAVLAELFGDGLESGK</sequence>
<reference evidence="3" key="1">
    <citation type="submission" date="2022-10" db="EMBL/GenBank/DDBJ databases">
        <title>Adaptive evolution leads to modifications in subtelomeric GC content in a zoonotic Cryptosporidium species.</title>
        <authorList>
            <person name="Li J."/>
            <person name="Feng Y."/>
            <person name="Xiao L."/>
        </authorList>
    </citation>
    <scope>NUCLEOTIDE SEQUENCE</scope>
    <source>
        <strain evidence="3">33844</strain>
    </source>
</reference>
<name>A0A9D5DLZ5_9CRYT</name>
<protein>
    <submittedName>
        <fullName evidence="3">Uncharacterized protein</fullName>
    </submittedName>
</protein>
<feature type="transmembrane region" description="Helical" evidence="1">
    <location>
        <begin position="108"/>
        <end position="130"/>
    </location>
</feature>
<keyword evidence="1" id="KW-0472">Membrane</keyword>
<evidence type="ECO:0000256" key="2">
    <source>
        <dbReference type="SAM" id="SignalP"/>
    </source>
</evidence>
<organism evidence="3">
    <name type="scientific">Cryptosporidium canis</name>
    <dbReference type="NCBI Taxonomy" id="195482"/>
    <lineage>
        <taxon>Eukaryota</taxon>
        <taxon>Sar</taxon>
        <taxon>Alveolata</taxon>
        <taxon>Apicomplexa</taxon>
        <taxon>Conoidasida</taxon>
        <taxon>Coccidia</taxon>
        <taxon>Eucoccidiorida</taxon>
        <taxon>Eimeriorina</taxon>
        <taxon>Cryptosporidiidae</taxon>
        <taxon>Cryptosporidium</taxon>
    </lineage>
</organism>